<dbReference type="SUPFAM" id="SSF50939">
    <property type="entry name" value="Sialidases"/>
    <property type="match status" value="1"/>
</dbReference>
<evidence type="ECO:0000259" key="2">
    <source>
        <dbReference type="Pfam" id="PF13088"/>
    </source>
</evidence>
<dbReference type="RefSeq" id="WP_113956859.1">
    <property type="nucleotide sequence ID" value="NZ_QNRR01000001.1"/>
</dbReference>
<feature type="domain" description="Sialidase" evidence="2">
    <location>
        <begin position="310"/>
        <end position="574"/>
    </location>
</feature>
<dbReference type="AlphaFoldDB" id="A0A366HWW3"/>
<dbReference type="Gene3D" id="3.40.50.1110">
    <property type="entry name" value="SGNH hydrolase"/>
    <property type="match status" value="1"/>
</dbReference>
<dbReference type="Pfam" id="PF13088">
    <property type="entry name" value="BNR_2"/>
    <property type="match status" value="1"/>
</dbReference>
<reference evidence="4 5" key="1">
    <citation type="submission" date="2018-06" db="EMBL/GenBank/DDBJ databases">
        <title>Genomic Encyclopedia of Type Strains, Phase IV (KMG-IV): sequencing the most valuable type-strain genomes for metagenomic binning, comparative biology and taxonomic classification.</title>
        <authorList>
            <person name="Goeker M."/>
        </authorList>
    </citation>
    <scope>NUCLEOTIDE SEQUENCE [LARGE SCALE GENOMIC DNA]</scope>
    <source>
        <strain evidence="4 5">DSM 25532</strain>
    </source>
</reference>
<organism evidence="4 5">
    <name type="scientific">Roseimicrobium gellanilyticum</name>
    <dbReference type="NCBI Taxonomy" id="748857"/>
    <lineage>
        <taxon>Bacteria</taxon>
        <taxon>Pseudomonadati</taxon>
        <taxon>Verrucomicrobiota</taxon>
        <taxon>Verrucomicrobiia</taxon>
        <taxon>Verrucomicrobiales</taxon>
        <taxon>Verrucomicrobiaceae</taxon>
        <taxon>Roseimicrobium</taxon>
    </lineage>
</organism>
<dbReference type="InterPro" id="IPR013830">
    <property type="entry name" value="SGNH_hydro"/>
</dbReference>
<proteinExistence type="predicted"/>
<feature type="signal peptide" evidence="1">
    <location>
        <begin position="1"/>
        <end position="32"/>
    </location>
</feature>
<dbReference type="Proteomes" id="UP000253426">
    <property type="component" value="Unassembled WGS sequence"/>
</dbReference>
<feature type="chain" id="PRO_5017074278" evidence="1">
    <location>
        <begin position="33"/>
        <end position="599"/>
    </location>
</feature>
<protein>
    <submittedName>
        <fullName evidence="4">Lysophospholipase L1-like esterase</fullName>
    </submittedName>
</protein>
<dbReference type="EMBL" id="QNRR01000001">
    <property type="protein sequence ID" value="RBP47975.1"/>
    <property type="molecule type" value="Genomic_DNA"/>
</dbReference>
<comment type="caution">
    <text evidence="4">The sequence shown here is derived from an EMBL/GenBank/DDBJ whole genome shotgun (WGS) entry which is preliminary data.</text>
</comment>
<accession>A0A366HWW3</accession>
<dbReference type="Pfam" id="PF13472">
    <property type="entry name" value="Lipase_GDSL_2"/>
    <property type="match status" value="1"/>
</dbReference>
<dbReference type="PANTHER" id="PTHR43752">
    <property type="entry name" value="BNR/ASP-BOX REPEAT FAMILY PROTEIN"/>
    <property type="match status" value="1"/>
</dbReference>
<name>A0A366HWW3_9BACT</name>
<dbReference type="InterPro" id="IPR036514">
    <property type="entry name" value="SGNH_hydro_sf"/>
</dbReference>
<evidence type="ECO:0000313" key="4">
    <source>
        <dbReference type="EMBL" id="RBP47975.1"/>
    </source>
</evidence>
<dbReference type="SUPFAM" id="SSF52266">
    <property type="entry name" value="SGNH hydrolase"/>
    <property type="match status" value="1"/>
</dbReference>
<dbReference type="InterPro" id="IPR036278">
    <property type="entry name" value="Sialidase_sf"/>
</dbReference>
<sequence length="599" mass="65326">MSKRPLLSPTRHLTAFAAAVLTSALFSSASPAAEPVTVVAFGDSTTAPRGNLTVYSAILQEELRNVNVINAGIGGNTTEMARKRFEKDVLAYKPKLVVLQFGINDAAVDVWKTPPATEPRVKLERYTENLNHFVKTLKDSGAQVIVMGPNPLRWTDQLKKMYGKPPYDPGNADGFNGPLVKYNEAAAKVAQAHEIRFIDTQLAYRDKAQEEKLEIDKLLLDGMHPNDEGHRLVARLLRERILATEKAAPLGIQPGPVWKSSGETVEIGPECTDISLDAAGDKVLLGCGLTKLSDGSMMAVYSTPSSYYAKAGQTWIAARVTKDGGKTWSTEQEIARNADCQASHPSVLRTKDGTLHIFYLAFKTWKWKDLNPTPEAQSDVYTARSTDDGKTWTTPQPIFDGYSGATNGAIETKDGKIMVPYSHYVNDPGRLVSRVSISADGGKTWTLGAPIDIGGAGDHEGALEPGLLELKDGRVWMLIRTTRGQFWDSYSADGGATWTPAKAGGIEAPSAPGHMTRLSDDRIALVWNKKAKNRRELYVAVSADEGSTWSPPVAVARGKSTTYPFIIEGSPGELWIGYHDVPKGWNFPRARHLKIQAPK</sequence>
<dbReference type="CDD" id="cd15482">
    <property type="entry name" value="Sialidase_non-viral"/>
    <property type="match status" value="1"/>
</dbReference>
<evidence type="ECO:0000259" key="3">
    <source>
        <dbReference type="Pfam" id="PF13472"/>
    </source>
</evidence>
<dbReference type="InterPro" id="IPR011040">
    <property type="entry name" value="Sialidase"/>
</dbReference>
<dbReference type="OrthoDB" id="41724at2"/>
<gene>
    <name evidence="4" type="ORF">DES53_101775</name>
</gene>
<keyword evidence="5" id="KW-1185">Reference proteome</keyword>
<keyword evidence="1" id="KW-0732">Signal</keyword>
<evidence type="ECO:0000256" key="1">
    <source>
        <dbReference type="SAM" id="SignalP"/>
    </source>
</evidence>
<dbReference type="Gene3D" id="2.120.10.10">
    <property type="match status" value="1"/>
</dbReference>
<feature type="domain" description="SGNH hydrolase-type esterase" evidence="3">
    <location>
        <begin position="40"/>
        <end position="232"/>
    </location>
</feature>
<dbReference type="GO" id="GO:0016788">
    <property type="term" value="F:hydrolase activity, acting on ester bonds"/>
    <property type="evidence" value="ECO:0007669"/>
    <property type="project" value="UniProtKB-ARBA"/>
</dbReference>
<evidence type="ECO:0000313" key="5">
    <source>
        <dbReference type="Proteomes" id="UP000253426"/>
    </source>
</evidence>
<dbReference type="PANTHER" id="PTHR43752:SF2">
    <property type="entry name" value="BNR_ASP-BOX REPEAT FAMILY PROTEIN"/>
    <property type="match status" value="1"/>
</dbReference>